<accession>A0A1I8BWQ1</accession>
<evidence type="ECO:0000313" key="3">
    <source>
        <dbReference type="Proteomes" id="UP000095281"/>
    </source>
</evidence>
<evidence type="ECO:0000256" key="1">
    <source>
        <dbReference type="SAM" id="Phobius"/>
    </source>
</evidence>
<feature type="transmembrane region" description="Helical" evidence="1">
    <location>
        <begin position="7"/>
        <end position="26"/>
    </location>
</feature>
<protein>
    <submittedName>
        <fullName evidence="4">ZP domain-containing protein</fullName>
    </submittedName>
</protein>
<keyword evidence="1" id="KW-0472">Membrane</keyword>
<keyword evidence="3" id="KW-1185">Reference proteome</keyword>
<organism evidence="3 4">
    <name type="scientific">Meloidogyne hapla</name>
    <name type="common">Root-knot nematode worm</name>
    <dbReference type="NCBI Taxonomy" id="6305"/>
    <lineage>
        <taxon>Eukaryota</taxon>
        <taxon>Metazoa</taxon>
        <taxon>Ecdysozoa</taxon>
        <taxon>Nematoda</taxon>
        <taxon>Chromadorea</taxon>
        <taxon>Rhabditida</taxon>
        <taxon>Tylenchina</taxon>
        <taxon>Tylenchomorpha</taxon>
        <taxon>Tylenchoidea</taxon>
        <taxon>Meloidogynidae</taxon>
        <taxon>Meloidogyninae</taxon>
        <taxon>Meloidogyne</taxon>
    </lineage>
</organism>
<feature type="domain" description="ZP" evidence="2">
    <location>
        <begin position="37"/>
        <end position="346"/>
    </location>
</feature>
<dbReference type="PANTHER" id="PTHR46560:SF5">
    <property type="entry name" value="CYPHER, ISOFORM B"/>
    <property type="match status" value="1"/>
</dbReference>
<proteinExistence type="predicted"/>
<dbReference type="PROSITE" id="PS51034">
    <property type="entry name" value="ZP_2"/>
    <property type="match status" value="1"/>
</dbReference>
<dbReference type="WBParaSite" id="MhA1_Contig75.frz3.gene5">
    <property type="protein sequence ID" value="MhA1_Contig75.frz3.gene5"/>
    <property type="gene ID" value="MhA1_Contig75.frz3.gene5"/>
</dbReference>
<dbReference type="AlphaFoldDB" id="A0A1I8BWQ1"/>
<keyword evidence="1" id="KW-1133">Transmembrane helix</keyword>
<feature type="transmembrane region" description="Helical" evidence="1">
    <location>
        <begin position="345"/>
        <end position="368"/>
    </location>
</feature>
<dbReference type="Proteomes" id="UP000095281">
    <property type="component" value="Unplaced"/>
</dbReference>
<evidence type="ECO:0000313" key="4">
    <source>
        <dbReference type="WBParaSite" id="MhA1_Contig75.frz3.gene5"/>
    </source>
</evidence>
<reference evidence="4" key="1">
    <citation type="submission" date="2016-11" db="UniProtKB">
        <authorList>
            <consortium name="WormBaseParasite"/>
        </authorList>
    </citation>
    <scope>IDENTIFICATION</scope>
</reference>
<name>A0A1I8BWQ1_MELHA</name>
<dbReference type="PANTHER" id="PTHR46560">
    <property type="entry name" value="CYPHER, ISOFORM B"/>
    <property type="match status" value="1"/>
</dbReference>
<keyword evidence="1" id="KW-0812">Transmembrane</keyword>
<dbReference type="InterPro" id="IPR001507">
    <property type="entry name" value="ZP_dom"/>
</dbReference>
<evidence type="ECO:0000259" key="2">
    <source>
        <dbReference type="PROSITE" id="PS51034"/>
    </source>
</evidence>
<sequence length="411" mass="46501">MFINYSFNYLINFIFILFIIFKQQIFVESRLLDTSVACDQHNFMLSLNFDVPFHGLVYSEEGLPNCIYVNGTMLSQLNYHLKVPLNGCETKINSDGNFENGVIIQENIAFLQASDKKYLLTCIPSSPLITSSILTTAGSVTLTTPLSSLSPFTYPISSKAATTTTIAFGEENESITVDLNEISSNPKEYSLLNTQLPSMDEPIINNNTPSELKYSVEIKNGHNFEDFSLENNLMGVGSLNIGDPISYLVRIQKPVSDSQIGRCWATDSNSSLELSDERGCSVQPKEITRQRRNDENINGILEEIETLKVYFKLIRQKRNIQNPLICQKEIINKTENWWCISLKEMFIVCLCCGLISILIGGITSYIVFTKINKINSKNGDEIKTENIWSFLEGIKKENNKEKQLSLSRYFV</sequence>